<dbReference type="CDD" id="cd17546">
    <property type="entry name" value="REC_hyHK_CKI1_RcsC-like"/>
    <property type="match status" value="1"/>
</dbReference>
<accession>A0A4S4FXI4</accession>
<dbReference type="AlphaFoldDB" id="A0A4S4FXI4"/>
<reference evidence="4 5" key="1">
    <citation type="submission" date="2019-04" db="EMBL/GenBank/DDBJ databases">
        <title>Microbes associate with the intestines of laboratory mice.</title>
        <authorList>
            <person name="Navarre W."/>
            <person name="Wong E."/>
            <person name="Huang K.C."/>
            <person name="Tropini C."/>
            <person name="Ng K."/>
            <person name="Yu B."/>
        </authorList>
    </citation>
    <scope>NUCLEOTIDE SEQUENCE [LARGE SCALE GENOMIC DNA]</scope>
    <source>
        <strain evidence="4 5">NM80_B27</strain>
    </source>
</reference>
<evidence type="ECO:0000259" key="3">
    <source>
        <dbReference type="PROSITE" id="PS50110"/>
    </source>
</evidence>
<organism evidence="4 5">
    <name type="scientific">Adlercreutzia caecimuris</name>
    <dbReference type="NCBI Taxonomy" id="671266"/>
    <lineage>
        <taxon>Bacteria</taxon>
        <taxon>Bacillati</taxon>
        <taxon>Actinomycetota</taxon>
        <taxon>Coriobacteriia</taxon>
        <taxon>Eggerthellales</taxon>
        <taxon>Eggerthellaceae</taxon>
        <taxon>Adlercreutzia</taxon>
    </lineage>
</organism>
<dbReference type="GO" id="GO:0000160">
    <property type="term" value="P:phosphorelay signal transduction system"/>
    <property type="evidence" value="ECO:0007669"/>
    <property type="project" value="InterPro"/>
</dbReference>
<name>A0A4S4FXI4_9ACTN</name>
<protein>
    <submittedName>
        <fullName evidence="4">Response regulator</fullName>
    </submittedName>
</protein>
<dbReference type="PANTHER" id="PTHR45339">
    <property type="entry name" value="HYBRID SIGNAL TRANSDUCTION HISTIDINE KINASE J"/>
    <property type="match status" value="1"/>
</dbReference>
<dbReference type="EMBL" id="SSTJ01000021">
    <property type="protein sequence ID" value="THG34852.1"/>
    <property type="molecule type" value="Genomic_DNA"/>
</dbReference>
<sequence length="156" mass="16191">MKAVAAEGADATTGELAAAEASESVASAPVEILVAEDNELNADIIASILTEEGFAVTVACNGAEAVAAFEASPTGHFAAIFMDAQMPVMDGYAAARAIRDLPRDDAGTVLIFACTASTFEEDRRRALDAGMDDFLPKPLNVGLMLQKLEAVRKGLS</sequence>
<dbReference type="Proteomes" id="UP000308978">
    <property type="component" value="Unassembled WGS sequence"/>
</dbReference>
<feature type="domain" description="Response regulatory" evidence="3">
    <location>
        <begin position="31"/>
        <end position="152"/>
    </location>
</feature>
<gene>
    <name evidence="4" type="ORF">E5986_10975</name>
</gene>
<evidence type="ECO:0000256" key="2">
    <source>
        <dbReference type="PROSITE-ProRule" id="PRU00169"/>
    </source>
</evidence>
<evidence type="ECO:0000256" key="1">
    <source>
        <dbReference type="ARBA" id="ARBA00022553"/>
    </source>
</evidence>
<dbReference type="PANTHER" id="PTHR45339:SF5">
    <property type="entry name" value="HISTIDINE KINASE"/>
    <property type="match status" value="1"/>
</dbReference>
<dbReference type="SMART" id="SM00448">
    <property type="entry name" value="REC"/>
    <property type="match status" value="1"/>
</dbReference>
<evidence type="ECO:0000313" key="5">
    <source>
        <dbReference type="Proteomes" id="UP000308978"/>
    </source>
</evidence>
<dbReference type="PROSITE" id="PS50110">
    <property type="entry name" value="RESPONSE_REGULATORY"/>
    <property type="match status" value="1"/>
</dbReference>
<feature type="modified residue" description="4-aspartylphosphate" evidence="2">
    <location>
        <position position="83"/>
    </location>
</feature>
<dbReference type="InterPro" id="IPR001789">
    <property type="entry name" value="Sig_transdc_resp-reg_receiver"/>
</dbReference>
<dbReference type="Pfam" id="PF00072">
    <property type="entry name" value="Response_reg"/>
    <property type="match status" value="1"/>
</dbReference>
<evidence type="ECO:0000313" key="4">
    <source>
        <dbReference type="EMBL" id="THG34852.1"/>
    </source>
</evidence>
<comment type="caution">
    <text evidence="4">The sequence shown here is derived from an EMBL/GenBank/DDBJ whole genome shotgun (WGS) entry which is preliminary data.</text>
</comment>
<proteinExistence type="predicted"/>
<keyword evidence="1 2" id="KW-0597">Phosphoprotein</keyword>
<dbReference type="SUPFAM" id="SSF52172">
    <property type="entry name" value="CheY-like"/>
    <property type="match status" value="1"/>
</dbReference>
<dbReference type="Gene3D" id="3.40.50.2300">
    <property type="match status" value="1"/>
</dbReference>
<dbReference type="InterPro" id="IPR011006">
    <property type="entry name" value="CheY-like_superfamily"/>
</dbReference>